<feature type="region of interest" description="Disordered" evidence="1">
    <location>
        <begin position="1"/>
        <end position="25"/>
    </location>
</feature>
<evidence type="ECO:0000313" key="2">
    <source>
        <dbReference type="EMBL" id="KAB2622208.1"/>
    </source>
</evidence>
<gene>
    <name evidence="2" type="ORF">D8674_024390</name>
</gene>
<proteinExistence type="predicted"/>
<reference evidence="2 3" key="1">
    <citation type="submission" date="2019-09" db="EMBL/GenBank/DDBJ databases">
        <authorList>
            <person name="Ou C."/>
        </authorList>
    </citation>
    <scope>NUCLEOTIDE SEQUENCE [LARGE SCALE GENOMIC DNA]</scope>
    <source>
        <strain evidence="2">S2</strain>
        <tissue evidence="2">Leaf</tissue>
    </source>
</reference>
<name>A0A5N5H3P3_9ROSA</name>
<feature type="compositionally biased region" description="Polar residues" evidence="1">
    <location>
        <begin position="1"/>
        <end position="23"/>
    </location>
</feature>
<organism evidence="2 3">
    <name type="scientific">Pyrus ussuriensis x Pyrus communis</name>
    <dbReference type="NCBI Taxonomy" id="2448454"/>
    <lineage>
        <taxon>Eukaryota</taxon>
        <taxon>Viridiplantae</taxon>
        <taxon>Streptophyta</taxon>
        <taxon>Embryophyta</taxon>
        <taxon>Tracheophyta</taxon>
        <taxon>Spermatophyta</taxon>
        <taxon>Magnoliopsida</taxon>
        <taxon>eudicotyledons</taxon>
        <taxon>Gunneridae</taxon>
        <taxon>Pentapetalae</taxon>
        <taxon>rosids</taxon>
        <taxon>fabids</taxon>
        <taxon>Rosales</taxon>
        <taxon>Rosaceae</taxon>
        <taxon>Amygdaloideae</taxon>
        <taxon>Maleae</taxon>
        <taxon>Pyrus</taxon>
    </lineage>
</organism>
<evidence type="ECO:0000256" key="1">
    <source>
        <dbReference type="SAM" id="MobiDB-lite"/>
    </source>
</evidence>
<reference evidence="3" key="2">
    <citation type="submission" date="2019-10" db="EMBL/GenBank/DDBJ databases">
        <title>A de novo genome assembly of a pear dwarfing rootstock.</title>
        <authorList>
            <person name="Wang F."/>
            <person name="Wang J."/>
            <person name="Li S."/>
            <person name="Zhang Y."/>
            <person name="Fang M."/>
            <person name="Ma L."/>
            <person name="Zhao Y."/>
            <person name="Jiang S."/>
        </authorList>
    </citation>
    <scope>NUCLEOTIDE SEQUENCE [LARGE SCALE GENOMIC DNA]</scope>
</reference>
<dbReference type="Proteomes" id="UP000327157">
    <property type="component" value="Chromosome 4"/>
</dbReference>
<protein>
    <submittedName>
        <fullName evidence="2">S ribonuclease</fullName>
    </submittedName>
</protein>
<reference evidence="2 3" key="3">
    <citation type="submission" date="2019-11" db="EMBL/GenBank/DDBJ databases">
        <title>A de novo genome assembly of a pear dwarfing rootstock.</title>
        <authorList>
            <person name="Wang F."/>
            <person name="Wang J."/>
            <person name="Li S."/>
            <person name="Zhang Y."/>
            <person name="Fang M."/>
            <person name="Ma L."/>
            <person name="Zhao Y."/>
            <person name="Jiang S."/>
        </authorList>
    </citation>
    <scope>NUCLEOTIDE SEQUENCE [LARGE SCALE GENOMIC DNA]</scope>
    <source>
        <strain evidence="2">S2</strain>
        <tissue evidence="2">Leaf</tissue>
    </source>
</reference>
<feature type="region of interest" description="Disordered" evidence="1">
    <location>
        <begin position="41"/>
        <end position="87"/>
    </location>
</feature>
<dbReference type="AlphaFoldDB" id="A0A5N5H3P3"/>
<accession>A0A5N5H3P3</accession>
<comment type="caution">
    <text evidence="2">The sequence shown here is derived from an EMBL/GenBank/DDBJ whole genome shotgun (WGS) entry which is preliminary data.</text>
</comment>
<evidence type="ECO:0000313" key="3">
    <source>
        <dbReference type="Proteomes" id="UP000327157"/>
    </source>
</evidence>
<sequence>MSMPSAKSSSGIASKETFSSRQARFTKVGIRNRHFSIQEMPLSIIKDGMGRNGMGRDGTGRDRTERNGAGAKMPSDGNKEEEEGDGEVIVLCSTDVERVVPGG</sequence>
<dbReference type="EMBL" id="SMOL01000231">
    <property type="protein sequence ID" value="KAB2622208.1"/>
    <property type="molecule type" value="Genomic_DNA"/>
</dbReference>
<keyword evidence="3" id="KW-1185">Reference proteome</keyword>